<proteinExistence type="predicted"/>
<organism evidence="2">
    <name type="scientific">Eucampia antarctica</name>
    <dbReference type="NCBI Taxonomy" id="49252"/>
    <lineage>
        <taxon>Eukaryota</taxon>
        <taxon>Sar</taxon>
        <taxon>Stramenopiles</taxon>
        <taxon>Ochrophyta</taxon>
        <taxon>Bacillariophyta</taxon>
        <taxon>Mediophyceae</taxon>
        <taxon>Biddulphiophycidae</taxon>
        <taxon>Hemiaulales</taxon>
        <taxon>Hemiaulaceae</taxon>
        <taxon>Eucampia</taxon>
    </lineage>
</organism>
<gene>
    <name evidence="2" type="ORF">EANT1437_LOCUS12489</name>
</gene>
<evidence type="ECO:0000256" key="1">
    <source>
        <dbReference type="SAM" id="SignalP"/>
    </source>
</evidence>
<feature type="signal peptide" evidence="1">
    <location>
        <begin position="1"/>
        <end position="19"/>
    </location>
</feature>
<protein>
    <submittedName>
        <fullName evidence="2">Uncharacterized protein</fullName>
    </submittedName>
</protein>
<keyword evidence="1" id="KW-0732">Signal</keyword>
<feature type="chain" id="PRO_5031027991" evidence="1">
    <location>
        <begin position="20"/>
        <end position="282"/>
    </location>
</feature>
<dbReference type="EMBL" id="HBHI01024361">
    <property type="protein sequence ID" value="CAD9691075.1"/>
    <property type="molecule type" value="Transcribed_RNA"/>
</dbReference>
<accession>A0A7S2S6J7</accession>
<dbReference type="AlphaFoldDB" id="A0A7S2S6J7"/>
<reference evidence="2" key="1">
    <citation type="submission" date="2021-01" db="EMBL/GenBank/DDBJ databases">
        <authorList>
            <person name="Corre E."/>
            <person name="Pelletier E."/>
            <person name="Niang G."/>
            <person name="Scheremetjew M."/>
            <person name="Finn R."/>
            <person name="Kale V."/>
            <person name="Holt S."/>
            <person name="Cochrane G."/>
            <person name="Meng A."/>
            <person name="Brown T."/>
            <person name="Cohen L."/>
        </authorList>
    </citation>
    <scope>NUCLEOTIDE SEQUENCE</scope>
    <source>
        <strain evidence="2">CCMP1452</strain>
    </source>
</reference>
<evidence type="ECO:0000313" key="2">
    <source>
        <dbReference type="EMBL" id="CAD9691075.1"/>
    </source>
</evidence>
<sequence length="282" mass="31589">MARFAFAAYLSTLVITSLSLKTLGFAPNRSAISFGAVVRSNVLYSSPPEDSKDEEKWTEDEVEQVGNLIADDEWLGLGMELSEIVRVSVIEGTKKSSREFLGKDEYAVGDFSKELDSRVKDEVAKLRGKEEYELGDLSMALDKIGKDMTCELTGKDDYEFGDLSTEIDTRVKGTVAEFCGKDEYEFGDLSAEVSRRSESGIQEFIGKEDYEFGDISREIENRRRSWMKDVIGDEAAANYEFGDLTKKALTNFTGKDDYEFGDVSKKLLGNIFGKRKRGKSDN</sequence>
<name>A0A7S2S6J7_9STRA</name>